<gene>
    <name evidence="1" type="ORF">F5876DRAFT_77730</name>
</gene>
<dbReference type="EMBL" id="MU795156">
    <property type="protein sequence ID" value="KAJ3809469.1"/>
    <property type="molecule type" value="Genomic_DNA"/>
</dbReference>
<protein>
    <submittedName>
        <fullName evidence="1">Uncharacterized protein</fullName>
    </submittedName>
</protein>
<proteinExistence type="predicted"/>
<reference evidence="1" key="1">
    <citation type="submission" date="2022-09" db="EMBL/GenBank/DDBJ databases">
        <title>A Global Phylogenomic Analysis of the Shiitake Genus Lentinula.</title>
        <authorList>
            <consortium name="DOE Joint Genome Institute"/>
            <person name="Sierra-Patev S."/>
            <person name="Min B."/>
            <person name="Naranjo-Ortiz M."/>
            <person name="Looney B."/>
            <person name="Konkel Z."/>
            <person name="Slot J.C."/>
            <person name="Sakamoto Y."/>
            <person name="Steenwyk J.L."/>
            <person name="Rokas A."/>
            <person name="Carro J."/>
            <person name="Camarero S."/>
            <person name="Ferreira P."/>
            <person name="Molpeceres G."/>
            <person name="Ruiz-Duenas F.J."/>
            <person name="Serrano A."/>
            <person name="Henrissat B."/>
            <person name="Drula E."/>
            <person name="Hughes K.W."/>
            <person name="Mata J.L."/>
            <person name="Ishikawa N.K."/>
            <person name="Vargas-Isla R."/>
            <person name="Ushijima S."/>
            <person name="Smith C.A."/>
            <person name="Ahrendt S."/>
            <person name="Andreopoulos W."/>
            <person name="He G."/>
            <person name="Labutti K."/>
            <person name="Lipzen A."/>
            <person name="Ng V."/>
            <person name="Riley R."/>
            <person name="Sandor L."/>
            <person name="Barry K."/>
            <person name="Martinez A.T."/>
            <person name="Xiao Y."/>
            <person name="Gibbons J.G."/>
            <person name="Terashima K."/>
            <person name="Grigoriev I.V."/>
            <person name="Hibbett D.S."/>
        </authorList>
    </citation>
    <scope>NUCLEOTIDE SEQUENCE</scope>
    <source>
        <strain evidence="1">TMI1499</strain>
    </source>
</reference>
<sequence length="321" mass="35854">MVSSSAGNEWYCVKERGFALLDVHVRYCDRAKLDDTIYALRNRKNDTWVDGGWLSHGEHPYGRLNGQTRTVHFPRTATLLVNASTTSGKSPQFVFSLPSANTTTIPTIRAFGPQTPGSSSPRLHWKLPPRHGPQLLVIGHAIMFKKIGFLFLRPIGALLARYMRTCTPIWFKGHWIVQFAVSEPIIVTGVALGIKAVVESGVNISTMSAQEMGSRLVCPLFLPMFAWSFHPLGEERHYINSATGYKTEGPKIGRGPLMAGAYMENKNNSKQKTYGEFFEATAFNDYRRGEKRAMGSPSSEKAKEHHAMMVEEVSPTELYND</sequence>
<comment type="caution">
    <text evidence="1">The sequence shown here is derived from an EMBL/GenBank/DDBJ whole genome shotgun (WGS) entry which is preliminary data.</text>
</comment>
<dbReference type="Proteomes" id="UP001163835">
    <property type="component" value="Unassembled WGS sequence"/>
</dbReference>
<organism evidence="1 2">
    <name type="scientific">Lentinula aff. lateritia</name>
    <dbReference type="NCBI Taxonomy" id="2804960"/>
    <lineage>
        <taxon>Eukaryota</taxon>
        <taxon>Fungi</taxon>
        <taxon>Dikarya</taxon>
        <taxon>Basidiomycota</taxon>
        <taxon>Agaricomycotina</taxon>
        <taxon>Agaricomycetes</taxon>
        <taxon>Agaricomycetidae</taxon>
        <taxon>Agaricales</taxon>
        <taxon>Marasmiineae</taxon>
        <taxon>Omphalotaceae</taxon>
        <taxon>Lentinula</taxon>
    </lineage>
</organism>
<accession>A0ACC1TXE4</accession>
<keyword evidence="2" id="KW-1185">Reference proteome</keyword>
<evidence type="ECO:0000313" key="1">
    <source>
        <dbReference type="EMBL" id="KAJ3809469.1"/>
    </source>
</evidence>
<evidence type="ECO:0000313" key="2">
    <source>
        <dbReference type="Proteomes" id="UP001163835"/>
    </source>
</evidence>
<name>A0ACC1TXE4_9AGAR</name>